<evidence type="ECO:0000313" key="2">
    <source>
        <dbReference type="Proteomes" id="UP000215509"/>
    </source>
</evidence>
<protein>
    <submittedName>
        <fullName evidence="1">Adenylate cyclase</fullName>
    </submittedName>
</protein>
<dbReference type="PANTHER" id="PTHR36932:SF1">
    <property type="entry name" value="CAPSULAR POLYSACCHARIDE BIOSYNTHESIS PROTEIN"/>
    <property type="match status" value="1"/>
</dbReference>
<keyword evidence="2" id="KW-1185">Reference proteome</keyword>
<comment type="caution">
    <text evidence="1">The sequence shown here is derived from an EMBL/GenBank/DDBJ whole genome shotgun (WGS) entry which is preliminary data.</text>
</comment>
<dbReference type="EMBL" id="NMQW01000053">
    <property type="protein sequence ID" value="OXM82984.1"/>
    <property type="molecule type" value="Genomic_DNA"/>
</dbReference>
<evidence type="ECO:0000313" key="1">
    <source>
        <dbReference type="EMBL" id="OXM82984.1"/>
    </source>
</evidence>
<organism evidence="1 2">
    <name type="scientific">Paenibacillus rigui</name>
    <dbReference type="NCBI Taxonomy" id="554312"/>
    <lineage>
        <taxon>Bacteria</taxon>
        <taxon>Bacillati</taxon>
        <taxon>Bacillota</taxon>
        <taxon>Bacilli</taxon>
        <taxon>Bacillales</taxon>
        <taxon>Paenibacillaceae</taxon>
        <taxon>Paenibacillus</taxon>
    </lineage>
</organism>
<dbReference type="NCBIfam" id="TIGR02304">
    <property type="entry name" value="aden_form_hyp"/>
    <property type="match status" value="1"/>
</dbReference>
<dbReference type="Proteomes" id="UP000215509">
    <property type="component" value="Unassembled WGS sequence"/>
</dbReference>
<accession>A0A229UHV1</accession>
<dbReference type="InterPro" id="IPR053158">
    <property type="entry name" value="CapK_Type1_Caps_Biosynth"/>
</dbReference>
<dbReference type="Gene3D" id="3.40.50.12780">
    <property type="entry name" value="N-terminal domain of ligase-like"/>
    <property type="match status" value="1"/>
</dbReference>
<dbReference type="AlphaFoldDB" id="A0A229UHV1"/>
<sequence length="459" mass="52473">MPDTWHIVWHYMLTLYRQRWVLRDRRRLEAWQEKRIRRQVRSVRAQSAFYRAWWAERPEDAWRSYPVIDKSVMMEHLDQLNTARIGKQEAMELAVEAERTREFTPTIGEVTVGLSSGTSGHRGLFLVSRRERLAWAGTVLAKILPGPLLGRHRIAFFLRANSNLYGSVGSRRIQFQFYDLLDPIEEHVARLCGQQPSLLVAPASMLRLLADMKRAGRLPLHPQKLVSVAEVLDPLDRRIIEGAFGQPVHQVYQCTEGFLAATCAHGTLHLNEDIVYVQKEYVDRDAGRFVPILTDFSRTTQPIVRYRLNDLLTERREPCPCGSPLTAIERIEGRCDDIFAFRAAGGDRLIPIFPDFITRALLAASPEITAYHAVLHAPDRLVVALEIDDTCRDAAQAAVVKSLQALCERTGTVLPAVDFEAYRHVSGERKLRRVERRFTLDSEWVLECNKEREGKCALG</sequence>
<dbReference type="InterPro" id="IPR042099">
    <property type="entry name" value="ANL_N_sf"/>
</dbReference>
<dbReference type="SUPFAM" id="SSF56801">
    <property type="entry name" value="Acetyl-CoA synthetase-like"/>
    <property type="match status" value="1"/>
</dbReference>
<name>A0A229UHV1_9BACL</name>
<reference evidence="1 2" key="1">
    <citation type="submission" date="2017-07" db="EMBL/GenBank/DDBJ databases">
        <title>Genome sequencing and assembly of Paenibacillus rigui.</title>
        <authorList>
            <person name="Mayilraj S."/>
        </authorList>
    </citation>
    <scope>NUCLEOTIDE SEQUENCE [LARGE SCALE GENOMIC DNA]</scope>
    <source>
        <strain evidence="1 2">JCM 16352</strain>
    </source>
</reference>
<gene>
    <name evidence="1" type="ORF">CF651_28355</name>
</gene>
<dbReference type="InterPro" id="IPR012685">
    <property type="entry name" value="CHP02304_F390_synth-rel"/>
</dbReference>
<dbReference type="PANTHER" id="PTHR36932">
    <property type="entry name" value="CAPSULAR POLYSACCHARIDE BIOSYNTHESIS PROTEIN"/>
    <property type="match status" value="1"/>
</dbReference>
<proteinExistence type="predicted"/>
<dbReference type="OrthoDB" id="580775at2"/>